<keyword evidence="2" id="KW-1185">Reference proteome</keyword>
<gene>
    <name evidence="1" type="ORF">EYF80_059715</name>
</gene>
<name>A0A4Z2EMM5_9TELE</name>
<evidence type="ECO:0000313" key="1">
    <source>
        <dbReference type="EMBL" id="TNN30136.1"/>
    </source>
</evidence>
<proteinExistence type="predicted"/>
<organism evidence="1 2">
    <name type="scientific">Liparis tanakae</name>
    <name type="common">Tanaka's snailfish</name>
    <dbReference type="NCBI Taxonomy" id="230148"/>
    <lineage>
        <taxon>Eukaryota</taxon>
        <taxon>Metazoa</taxon>
        <taxon>Chordata</taxon>
        <taxon>Craniata</taxon>
        <taxon>Vertebrata</taxon>
        <taxon>Euteleostomi</taxon>
        <taxon>Actinopterygii</taxon>
        <taxon>Neopterygii</taxon>
        <taxon>Teleostei</taxon>
        <taxon>Neoteleostei</taxon>
        <taxon>Acanthomorphata</taxon>
        <taxon>Eupercaria</taxon>
        <taxon>Perciformes</taxon>
        <taxon>Cottioidei</taxon>
        <taxon>Cottales</taxon>
        <taxon>Liparidae</taxon>
        <taxon>Liparis</taxon>
    </lineage>
</organism>
<dbReference type="AlphaFoldDB" id="A0A4Z2EMM5"/>
<evidence type="ECO:0000313" key="2">
    <source>
        <dbReference type="Proteomes" id="UP000314294"/>
    </source>
</evidence>
<dbReference type="Proteomes" id="UP000314294">
    <property type="component" value="Unassembled WGS sequence"/>
</dbReference>
<comment type="caution">
    <text evidence="1">The sequence shown here is derived from an EMBL/GenBank/DDBJ whole genome shotgun (WGS) entry which is preliminary data.</text>
</comment>
<dbReference type="EMBL" id="SRLO01004823">
    <property type="protein sequence ID" value="TNN30136.1"/>
    <property type="molecule type" value="Genomic_DNA"/>
</dbReference>
<sequence length="78" mass="8708">MRRHAGFMRRHAGVMRRHAGVMRRHAGVMRRHAGGAGRCGLTSVLSATMYSSMYLVVPQAFLFTWEDVGGRNMCQTAV</sequence>
<protein>
    <submittedName>
        <fullName evidence="1">Uncharacterized protein</fullName>
    </submittedName>
</protein>
<reference evidence="1 2" key="1">
    <citation type="submission" date="2019-03" db="EMBL/GenBank/DDBJ databases">
        <title>First draft genome of Liparis tanakae, snailfish: a comprehensive survey of snailfish specific genes.</title>
        <authorList>
            <person name="Kim W."/>
            <person name="Song I."/>
            <person name="Jeong J.-H."/>
            <person name="Kim D."/>
            <person name="Kim S."/>
            <person name="Ryu S."/>
            <person name="Song J.Y."/>
            <person name="Lee S.K."/>
        </authorList>
    </citation>
    <scope>NUCLEOTIDE SEQUENCE [LARGE SCALE GENOMIC DNA]</scope>
    <source>
        <tissue evidence="1">Muscle</tissue>
    </source>
</reference>
<accession>A0A4Z2EMM5</accession>